<dbReference type="InterPro" id="IPR025295">
    <property type="entry name" value="eCIS_core_dom"/>
</dbReference>
<evidence type="ECO:0000259" key="1">
    <source>
        <dbReference type="Pfam" id="PF13699"/>
    </source>
</evidence>
<accession>A0ABW2CAD4</accession>
<dbReference type="InterPro" id="IPR006624">
    <property type="entry name" value="Beta-propeller_rpt_TECPR"/>
</dbReference>
<organism evidence="2 3">
    <name type="scientific">Actinomadura yumaensis</name>
    <dbReference type="NCBI Taxonomy" id="111807"/>
    <lineage>
        <taxon>Bacteria</taxon>
        <taxon>Bacillati</taxon>
        <taxon>Actinomycetota</taxon>
        <taxon>Actinomycetes</taxon>
        <taxon>Streptosporangiales</taxon>
        <taxon>Thermomonosporaceae</taxon>
        <taxon>Actinomadura</taxon>
    </lineage>
</organism>
<proteinExistence type="predicted"/>
<gene>
    <name evidence="2" type="ORF">ACFQKB_02940</name>
</gene>
<keyword evidence="3" id="KW-1185">Reference proteome</keyword>
<evidence type="ECO:0000313" key="2">
    <source>
        <dbReference type="EMBL" id="MFC6878717.1"/>
    </source>
</evidence>
<dbReference type="Pfam" id="PF13699">
    <property type="entry name" value="eCIS_core"/>
    <property type="match status" value="1"/>
</dbReference>
<dbReference type="SMART" id="SM00706">
    <property type="entry name" value="TECPR"/>
    <property type="match status" value="3"/>
</dbReference>
<dbReference type="EMBL" id="JBHSXS010000001">
    <property type="protein sequence ID" value="MFC6878717.1"/>
    <property type="molecule type" value="Genomic_DNA"/>
</dbReference>
<dbReference type="Proteomes" id="UP001596380">
    <property type="component" value="Unassembled WGS sequence"/>
</dbReference>
<protein>
    <submittedName>
        <fullName evidence="2">DUF4157 domain-containing protein</fullName>
    </submittedName>
</protein>
<dbReference type="RefSeq" id="WP_378063026.1">
    <property type="nucleotide sequence ID" value="NZ_JBHSXS010000001.1"/>
</dbReference>
<feature type="domain" description="eCIS core" evidence="1">
    <location>
        <begin position="32"/>
        <end position="106"/>
    </location>
</feature>
<sequence>MGHGTPHVRPTVVGPALEARLRAALGAGERLADRLTSAFERAYGAGLGELRVHTGPEADLACRALDADAFTAGADVFFRDGAYAPHTRAGLELLAHEVAHAVEQGEADRRPRAAGAVVSRPGDACEARADALARAFTRRERGGLPGPRGSSGPFRPAGRAVRRLGGAERLVVQRHASWEHRLLGDAPPADLEAITLRRPTREQKLNDLAGFLAMWQDYPQRVTKEAVEARYPTIRTLVLRGSGQLVTYGELNTLADYLASPAAIDSLPEGILKPILQSVRQEGYYWVHRLLGKTPPKEGFVGAVVARIGWDFVDLLLQTKALDLLTAAVGKKGVDHYNAVVGRNACHFAPSSWYRWEQFHLIARDYATQARYAPTAAEKKRLTELAWINHGYSDHFLQDSFAAGHLVNKTLVMQWFIEWADGRPVPVADWQMVRHMTTARQPGLATRGLYDGFLDASQRGTARDPQTAEEQWSIERRMDVAGVGTDTFRSRMDAYKHYIRLMRNSGAQVSSGVLHDHFCKEGLYVASTAHPTAYEVYGDCHMMDGGDGVRIAAETAQLSQAAIVDLLSGGTTPITTAQIFGRFPTRVRQGGSLVSLQAWNDAQKPLAETLFLNKKIVAARVSVPRLDNLTLDTTGGWRWDAVPGSLTDIAVGGDGTVWGVSRTATSDQRGYTVQKLNGAVWETVEGAGGVAIAVDGAGVPYVLDTAGTVRKHAGGEWTALSAEGVPSGQTPRDIGAGSDGSVWVTTRSVLLRWTVDRWKQTPAAAGALSVAPSGLPWMAGTSNEIASATPGALLGKGWRALPGSASDIAVSTGVLPTAWMVGTDHDANAGGATVHAWNGGSWDAVPGCRGVRVAVGPDGTPWVVDVSGGVHHLVPDDVSLVAFATSDQGKVAGTATASRGALYPDDYVTIDGSSDLSGAIKGRSDACVYTIMMITIPDLRYDYQVRVDAKGPRGLNSGSLYLTFVDESGTQHKLRVWDSKRAWHTVSFRGPQPGIKEIRWSDKS</sequence>
<comment type="caution">
    <text evidence="2">The sequence shown here is derived from an EMBL/GenBank/DDBJ whole genome shotgun (WGS) entry which is preliminary data.</text>
</comment>
<reference evidence="3" key="1">
    <citation type="journal article" date="2019" name="Int. J. Syst. Evol. Microbiol.">
        <title>The Global Catalogue of Microorganisms (GCM) 10K type strain sequencing project: providing services to taxonomists for standard genome sequencing and annotation.</title>
        <authorList>
            <consortium name="The Broad Institute Genomics Platform"/>
            <consortium name="The Broad Institute Genome Sequencing Center for Infectious Disease"/>
            <person name="Wu L."/>
            <person name="Ma J."/>
        </authorList>
    </citation>
    <scope>NUCLEOTIDE SEQUENCE [LARGE SCALE GENOMIC DNA]</scope>
    <source>
        <strain evidence="3">JCM 3369</strain>
    </source>
</reference>
<name>A0ABW2CAD4_9ACTN</name>
<evidence type="ECO:0000313" key="3">
    <source>
        <dbReference type="Proteomes" id="UP001596380"/>
    </source>
</evidence>